<evidence type="ECO:0000313" key="2">
    <source>
        <dbReference type="Proteomes" id="UP000029453"/>
    </source>
</evidence>
<sequence length="58" mass="6280">MKIFMPIVALSTCTKVHLSLLHELFNPKQGSEAGMDALLERCAGLDVHQETVVACVLA</sequence>
<organism evidence="1 2">
    <name type="scientific">Paenibacillus popilliae ATCC 14706</name>
    <dbReference type="NCBI Taxonomy" id="1212764"/>
    <lineage>
        <taxon>Bacteria</taxon>
        <taxon>Bacillati</taxon>
        <taxon>Bacillota</taxon>
        <taxon>Bacilli</taxon>
        <taxon>Bacillales</taxon>
        <taxon>Paenibacillaceae</taxon>
        <taxon>Paenibacillus</taxon>
    </lineage>
</organism>
<evidence type="ECO:0000313" key="1">
    <source>
        <dbReference type="EMBL" id="GAC44511.1"/>
    </source>
</evidence>
<proteinExistence type="predicted"/>
<protein>
    <submittedName>
        <fullName evidence="1">Uncharacterized protein</fullName>
    </submittedName>
</protein>
<dbReference type="AlphaFoldDB" id="M9LS41"/>
<name>M9LS41_PAEPP</name>
<accession>M9LS41</accession>
<keyword evidence="2" id="KW-1185">Reference proteome</keyword>
<feature type="non-terminal residue" evidence="1">
    <location>
        <position position="58"/>
    </location>
</feature>
<dbReference type="EMBL" id="BALG01000538">
    <property type="protein sequence ID" value="GAC44511.1"/>
    <property type="molecule type" value="Genomic_DNA"/>
</dbReference>
<reference evidence="1 2" key="1">
    <citation type="submission" date="2012-10" db="EMBL/GenBank/DDBJ databases">
        <title>Draft Genome Sequence of Paenibacillus popilliae ATCC 14706T.</title>
        <authorList>
            <person name="Iiyama K."/>
            <person name="Mori K."/>
            <person name="Mon H."/>
            <person name="Chieda Y."/>
            <person name="Lee J.M."/>
            <person name="Kusakabe T."/>
            <person name="Tashiro K."/>
            <person name="Asano S."/>
            <person name="Yasunaga-Aoki C."/>
            <person name="Shimizu S."/>
        </authorList>
    </citation>
    <scope>NUCLEOTIDE SEQUENCE [LARGE SCALE GENOMIC DNA]</scope>
    <source>
        <strain evidence="1 2">ATCC 14706</strain>
    </source>
</reference>
<comment type="caution">
    <text evidence="1">The sequence shown here is derived from an EMBL/GenBank/DDBJ whole genome shotgun (WGS) entry which is preliminary data.</text>
</comment>
<dbReference type="Proteomes" id="UP000029453">
    <property type="component" value="Unassembled WGS sequence"/>
</dbReference>
<gene>
    <name evidence="1" type="ORF">PPOP_3917</name>
</gene>